<sequence length="93" mass="11398">MKIIYNYQLANEQFDIETLEYNIDRLSLKKLLNTQKLTLDFCIKYLLNPEEHGMCIEDYYISWDDIIIYQSHIPKEEVLRAKIIYNNIIWRHQ</sequence>
<dbReference type="EMBL" id="MN740119">
    <property type="protein sequence ID" value="QHT88602.1"/>
    <property type="molecule type" value="Genomic_DNA"/>
</dbReference>
<reference evidence="1" key="1">
    <citation type="journal article" date="2020" name="Nature">
        <title>Giant virus diversity and host interactions through global metagenomics.</title>
        <authorList>
            <person name="Schulz F."/>
            <person name="Roux S."/>
            <person name="Paez-Espino D."/>
            <person name="Jungbluth S."/>
            <person name="Walsh D.A."/>
            <person name="Denef V.J."/>
            <person name="McMahon K.D."/>
            <person name="Konstantinidis K.T."/>
            <person name="Eloe-Fadrosh E.A."/>
            <person name="Kyrpides N.C."/>
            <person name="Woyke T."/>
        </authorList>
    </citation>
    <scope>NUCLEOTIDE SEQUENCE</scope>
    <source>
        <strain evidence="1">GVMAG-M-3300023184-51</strain>
    </source>
</reference>
<proteinExistence type="predicted"/>
<protein>
    <submittedName>
        <fullName evidence="1">Uncharacterized protein</fullName>
    </submittedName>
</protein>
<evidence type="ECO:0000313" key="1">
    <source>
        <dbReference type="EMBL" id="QHT88602.1"/>
    </source>
</evidence>
<accession>A0A6C0I725</accession>
<organism evidence="1">
    <name type="scientific">viral metagenome</name>
    <dbReference type="NCBI Taxonomy" id="1070528"/>
    <lineage>
        <taxon>unclassified sequences</taxon>
        <taxon>metagenomes</taxon>
        <taxon>organismal metagenomes</taxon>
    </lineage>
</organism>
<name>A0A6C0I725_9ZZZZ</name>
<dbReference type="AlphaFoldDB" id="A0A6C0I725"/>